<dbReference type="Proteomes" id="UP000279227">
    <property type="component" value="Chromosome"/>
</dbReference>
<dbReference type="PANTHER" id="PTHR22916:SF3">
    <property type="entry name" value="UDP-GLCNAC:BETAGAL BETA-1,3-N-ACETYLGLUCOSAMINYLTRANSFERASE-LIKE PROTEIN 1"/>
    <property type="match status" value="1"/>
</dbReference>
<dbReference type="InterPro" id="IPR029044">
    <property type="entry name" value="Nucleotide-diphossugar_trans"/>
</dbReference>
<dbReference type="Gene3D" id="3.90.550.10">
    <property type="entry name" value="Spore Coat Polysaccharide Biosynthesis Protein SpsA, Chain A"/>
    <property type="match status" value="1"/>
</dbReference>
<name>A0A3S4NWJ1_CHRGE</name>
<dbReference type="RefSeq" id="WP_002982890.1">
    <property type="nucleotide sequence ID" value="NZ_CP068486.1"/>
</dbReference>
<dbReference type="EMBL" id="LR134289">
    <property type="protein sequence ID" value="VEE10082.1"/>
    <property type="molecule type" value="Genomic_DNA"/>
</dbReference>
<sequence length="278" mass="32890">MKFSVLIAHYNNAALFRDCYDYLIKQTYPNWEAIILDDASTEKEKKEILDIIHGDERFKFFENEKNSGVGITKSKLIELAAGEICGFVDPDDAILPTAIETAIRVYEQKKDVVLTYSRLMICDKDLKPIKPFKSPKQVINNDMFFFNFPIQIAHFVTFRKSIYEQTEKMNPELKIAEDQDLYLKMYEKGNTYFINDVNYLYRTHDKGISQNDNKGKSYDYFAQVIFKAMKRRNLKKINGKKIPEQYSDSKEIFDLLEYQTKFVYRLKKKIFITLHKIF</sequence>
<dbReference type="InterPro" id="IPR001173">
    <property type="entry name" value="Glyco_trans_2-like"/>
</dbReference>
<dbReference type="SUPFAM" id="SSF53448">
    <property type="entry name" value="Nucleotide-diphospho-sugar transferases"/>
    <property type="match status" value="1"/>
</dbReference>
<dbReference type="GO" id="GO:0016758">
    <property type="term" value="F:hexosyltransferase activity"/>
    <property type="evidence" value="ECO:0007669"/>
    <property type="project" value="UniProtKB-ARBA"/>
</dbReference>
<evidence type="ECO:0000259" key="1">
    <source>
        <dbReference type="Pfam" id="PF00535"/>
    </source>
</evidence>
<dbReference type="AlphaFoldDB" id="A0A3S4NWJ1"/>
<dbReference type="GeneID" id="93019282"/>
<dbReference type="STRING" id="525257.HMPREF0204_10618"/>
<protein>
    <submittedName>
        <fullName evidence="2">Chondroitin polymerase</fullName>
    </submittedName>
</protein>
<evidence type="ECO:0000313" key="2">
    <source>
        <dbReference type="EMBL" id="VEE10082.1"/>
    </source>
</evidence>
<organism evidence="2 3">
    <name type="scientific">Chryseobacterium gleum</name>
    <name type="common">Flavobacterium gleum</name>
    <dbReference type="NCBI Taxonomy" id="250"/>
    <lineage>
        <taxon>Bacteria</taxon>
        <taxon>Pseudomonadati</taxon>
        <taxon>Bacteroidota</taxon>
        <taxon>Flavobacteriia</taxon>
        <taxon>Flavobacteriales</taxon>
        <taxon>Weeksellaceae</taxon>
        <taxon>Chryseobacterium group</taxon>
        <taxon>Chryseobacterium</taxon>
    </lineage>
</organism>
<gene>
    <name evidence="2" type="primary">kfoC</name>
    <name evidence="2" type="ORF">NCTC11432_03657</name>
</gene>
<dbReference type="PANTHER" id="PTHR22916">
    <property type="entry name" value="GLYCOSYLTRANSFERASE"/>
    <property type="match status" value="1"/>
</dbReference>
<dbReference type="Pfam" id="PF00535">
    <property type="entry name" value="Glycos_transf_2"/>
    <property type="match status" value="1"/>
</dbReference>
<feature type="domain" description="Glycosyltransferase 2-like" evidence="1">
    <location>
        <begin position="4"/>
        <end position="165"/>
    </location>
</feature>
<accession>A0A3S4NWJ1</accession>
<dbReference type="OrthoDB" id="635429at2"/>
<proteinExistence type="predicted"/>
<dbReference type="KEGG" id="cgle:NCTC11432_03657"/>
<reference evidence="2 3" key="1">
    <citation type="submission" date="2018-12" db="EMBL/GenBank/DDBJ databases">
        <authorList>
            <consortium name="Pathogen Informatics"/>
        </authorList>
    </citation>
    <scope>NUCLEOTIDE SEQUENCE [LARGE SCALE GENOMIC DNA]</scope>
    <source>
        <strain evidence="2 3">NCTC11432</strain>
    </source>
</reference>
<evidence type="ECO:0000313" key="3">
    <source>
        <dbReference type="Proteomes" id="UP000279227"/>
    </source>
</evidence>